<evidence type="ECO:0000313" key="5">
    <source>
        <dbReference type="EMBL" id="RJG00930.1"/>
    </source>
</evidence>
<sequence>MPGPTAPRRASSATCSRAIISSCSSITPPCSISSFARWKAFEARMTARLRQEVHVWLARPEPWPLAQLERSYLALLSKEERQRCLRFHFERDRKHYLAAHAMLRLCLARHLDCTPQQVSLAPGLNGKPEIALDSAQPSLRFNLSHTRGMVACAVTRAGACGIDVEGIRTMPDINGIAQTVFSSSEIDYLDSHDAATRPLAFFTQWTLKEAYIKATGLGMSAPLRQIAVDARTLRVRDDSRPEQDAGDWLFDSWQAGPGHALALACDGADMLRSIICHEMDLATASLQILRRKEIGSLQT</sequence>
<dbReference type="Gene3D" id="3.90.470.20">
    <property type="entry name" value="4'-phosphopantetheinyl transferase domain"/>
    <property type="match status" value="2"/>
</dbReference>
<name>A0A3A3GJ11_9BURK</name>
<dbReference type="PANTHER" id="PTHR12215:SF10">
    <property type="entry name" value="L-AMINOADIPATE-SEMIALDEHYDE DEHYDROGENASE-PHOSPHOPANTETHEINYL TRANSFERASE"/>
    <property type="match status" value="1"/>
</dbReference>
<dbReference type="GO" id="GO:0019878">
    <property type="term" value="P:lysine biosynthetic process via aminoadipic acid"/>
    <property type="evidence" value="ECO:0007669"/>
    <property type="project" value="TreeGrafter"/>
</dbReference>
<dbReference type="InterPro" id="IPR050559">
    <property type="entry name" value="P-Pant_transferase_sf"/>
</dbReference>
<dbReference type="Pfam" id="PF22624">
    <property type="entry name" value="AASDHPPT_N"/>
    <property type="match status" value="1"/>
</dbReference>
<dbReference type="EMBL" id="QYUQ01000002">
    <property type="protein sequence ID" value="RJG00930.1"/>
    <property type="molecule type" value="Genomic_DNA"/>
</dbReference>
<evidence type="ECO:0000259" key="3">
    <source>
        <dbReference type="Pfam" id="PF01648"/>
    </source>
</evidence>
<evidence type="ECO:0000259" key="4">
    <source>
        <dbReference type="Pfam" id="PF22624"/>
    </source>
</evidence>
<evidence type="ECO:0000256" key="2">
    <source>
        <dbReference type="ARBA" id="ARBA00022679"/>
    </source>
</evidence>
<evidence type="ECO:0000313" key="6">
    <source>
        <dbReference type="Proteomes" id="UP000266327"/>
    </source>
</evidence>
<organism evidence="5 6">
    <name type="scientific">Noviherbaspirillum sedimenti</name>
    <dbReference type="NCBI Taxonomy" id="2320865"/>
    <lineage>
        <taxon>Bacteria</taxon>
        <taxon>Pseudomonadati</taxon>
        <taxon>Pseudomonadota</taxon>
        <taxon>Betaproteobacteria</taxon>
        <taxon>Burkholderiales</taxon>
        <taxon>Oxalobacteraceae</taxon>
        <taxon>Noviherbaspirillum</taxon>
    </lineage>
</organism>
<gene>
    <name evidence="5" type="ORF">D3878_04450</name>
</gene>
<comment type="caution">
    <text evidence="5">The sequence shown here is derived from an EMBL/GenBank/DDBJ whole genome shotgun (WGS) entry which is preliminary data.</text>
</comment>
<dbReference type="Pfam" id="PF01648">
    <property type="entry name" value="ACPS"/>
    <property type="match status" value="1"/>
</dbReference>
<accession>A0A3A3GJ11</accession>
<keyword evidence="6" id="KW-1185">Reference proteome</keyword>
<protein>
    <submittedName>
        <fullName evidence="5">4'-phosphopantetheinyl transferase superfamily protein</fullName>
    </submittedName>
</protein>
<dbReference type="GO" id="GO:0005829">
    <property type="term" value="C:cytosol"/>
    <property type="evidence" value="ECO:0007669"/>
    <property type="project" value="TreeGrafter"/>
</dbReference>
<evidence type="ECO:0000256" key="1">
    <source>
        <dbReference type="ARBA" id="ARBA00010990"/>
    </source>
</evidence>
<dbReference type="InterPro" id="IPR037143">
    <property type="entry name" value="4-PPantetheinyl_Trfase_dom_sf"/>
</dbReference>
<dbReference type="InterPro" id="IPR055066">
    <property type="entry name" value="AASDHPPT_N"/>
</dbReference>
<dbReference type="PANTHER" id="PTHR12215">
    <property type="entry name" value="PHOSPHOPANTETHEINE TRANSFERASE"/>
    <property type="match status" value="1"/>
</dbReference>
<keyword evidence="2 5" id="KW-0808">Transferase</keyword>
<dbReference type="SUPFAM" id="SSF56214">
    <property type="entry name" value="4'-phosphopantetheinyl transferase"/>
    <property type="match status" value="2"/>
</dbReference>
<reference evidence="6" key="1">
    <citation type="submission" date="2018-09" db="EMBL/GenBank/DDBJ databases">
        <authorList>
            <person name="Zhu H."/>
        </authorList>
    </citation>
    <scope>NUCLEOTIDE SEQUENCE [LARGE SCALE GENOMIC DNA]</scope>
    <source>
        <strain evidence="6">K1S02-23</strain>
    </source>
</reference>
<comment type="similarity">
    <text evidence="1">Belongs to the P-Pant transferase superfamily. Gsp/Sfp/HetI/AcpT family.</text>
</comment>
<feature type="domain" description="4'-phosphopantetheinyl transferase" evidence="3">
    <location>
        <begin position="160"/>
        <end position="260"/>
    </location>
</feature>
<dbReference type="AlphaFoldDB" id="A0A3A3GJ11"/>
<dbReference type="Proteomes" id="UP000266327">
    <property type="component" value="Unassembled WGS sequence"/>
</dbReference>
<proteinExistence type="inferred from homology"/>
<dbReference type="GO" id="GO:0008897">
    <property type="term" value="F:holo-[acyl-carrier-protein] synthase activity"/>
    <property type="evidence" value="ECO:0007669"/>
    <property type="project" value="InterPro"/>
</dbReference>
<feature type="domain" description="4'-phosphopantetheinyl transferase N-terminal" evidence="4">
    <location>
        <begin position="72"/>
        <end position="153"/>
    </location>
</feature>
<dbReference type="GO" id="GO:0000287">
    <property type="term" value="F:magnesium ion binding"/>
    <property type="evidence" value="ECO:0007669"/>
    <property type="project" value="InterPro"/>
</dbReference>
<dbReference type="InterPro" id="IPR008278">
    <property type="entry name" value="4-PPantetheinyl_Trfase_dom"/>
</dbReference>